<accession>A0A0B6Z6L0</accession>
<reference evidence="3" key="1">
    <citation type="submission" date="2014-12" db="EMBL/GenBank/DDBJ databases">
        <title>Insight into the proteome of Arion vulgaris.</title>
        <authorList>
            <person name="Aradska J."/>
            <person name="Bulat T."/>
            <person name="Smidak R."/>
            <person name="Sarate P."/>
            <person name="Gangsoo J."/>
            <person name="Sialana F."/>
            <person name="Bilban M."/>
            <person name="Lubec G."/>
        </authorList>
    </citation>
    <scope>NUCLEOTIDE SEQUENCE</scope>
    <source>
        <tissue evidence="3">Skin</tissue>
    </source>
</reference>
<feature type="compositionally biased region" description="Polar residues" evidence="2">
    <location>
        <begin position="86"/>
        <end position="96"/>
    </location>
</feature>
<dbReference type="EMBL" id="HACG01016480">
    <property type="protein sequence ID" value="CEK63345.1"/>
    <property type="molecule type" value="Transcribed_RNA"/>
</dbReference>
<feature type="coiled-coil region" evidence="1">
    <location>
        <begin position="4"/>
        <end position="41"/>
    </location>
</feature>
<feature type="compositionally biased region" description="Basic and acidic residues" evidence="2">
    <location>
        <begin position="74"/>
        <end position="83"/>
    </location>
</feature>
<feature type="compositionally biased region" description="Polar residues" evidence="2">
    <location>
        <begin position="56"/>
        <end position="73"/>
    </location>
</feature>
<sequence>KKAIATAKKLKFQLNQANKSLEEAKVQIGELQVEKDSLQTRLSATDSKVSAEKTSQEVQQSEPLPPTESNTADLRSEDSHLEPETTILQDTDVESITTVPETSLNLSSASNLNDISLELESLHAQLKTYREYCEQLQEQVQSLTEASFTSESKLKQKQNLVEQLEGVKEGLKMTVTEVESAYQQLQEEF</sequence>
<evidence type="ECO:0000313" key="3">
    <source>
        <dbReference type="EMBL" id="CEK63345.1"/>
    </source>
</evidence>
<gene>
    <name evidence="3" type="primary">ORF47985</name>
</gene>
<dbReference type="AlphaFoldDB" id="A0A0B6Z6L0"/>
<protein>
    <submittedName>
        <fullName evidence="3">Uncharacterized protein</fullName>
    </submittedName>
</protein>
<evidence type="ECO:0000256" key="2">
    <source>
        <dbReference type="SAM" id="MobiDB-lite"/>
    </source>
</evidence>
<keyword evidence="1" id="KW-0175">Coiled coil</keyword>
<feature type="coiled-coil region" evidence="1">
    <location>
        <begin position="119"/>
        <end position="188"/>
    </location>
</feature>
<proteinExistence type="predicted"/>
<feature type="non-terminal residue" evidence="3">
    <location>
        <position position="1"/>
    </location>
</feature>
<organism evidence="3">
    <name type="scientific">Arion vulgaris</name>
    <dbReference type="NCBI Taxonomy" id="1028688"/>
    <lineage>
        <taxon>Eukaryota</taxon>
        <taxon>Metazoa</taxon>
        <taxon>Spiralia</taxon>
        <taxon>Lophotrochozoa</taxon>
        <taxon>Mollusca</taxon>
        <taxon>Gastropoda</taxon>
        <taxon>Heterobranchia</taxon>
        <taxon>Euthyneura</taxon>
        <taxon>Panpulmonata</taxon>
        <taxon>Eupulmonata</taxon>
        <taxon>Stylommatophora</taxon>
        <taxon>Helicina</taxon>
        <taxon>Arionoidea</taxon>
        <taxon>Arionidae</taxon>
        <taxon>Arion</taxon>
    </lineage>
</organism>
<feature type="non-terminal residue" evidence="3">
    <location>
        <position position="189"/>
    </location>
</feature>
<name>A0A0B6Z6L0_9EUPU</name>
<evidence type="ECO:0000256" key="1">
    <source>
        <dbReference type="SAM" id="Coils"/>
    </source>
</evidence>
<feature type="region of interest" description="Disordered" evidence="2">
    <location>
        <begin position="42"/>
        <end position="96"/>
    </location>
</feature>